<evidence type="ECO:0000313" key="1">
    <source>
        <dbReference type="EMBL" id="KAH9683942.1"/>
    </source>
</evidence>
<dbReference type="Proteomes" id="UP000829398">
    <property type="component" value="Chromosome 9"/>
</dbReference>
<proteinExistence type="predicted"/>
<dbReference type="EMBL" id="CM039178">
    <property type="protein sequence ID" value="KAH9683942.1"/>
    <property type="molecule type" value="Genomic_DNA"/>
</dbReference>
<name>A0ACB8IAF0_CITSI</name>
<reference evidence="2" key="1">
    <citation type="journal article" date="2023" name="Hortic. Res.">
        <title>A chromosome-level phased genome enabling allele-level studies in sweet orange: a case study on citrus Huanglongbing tolerance.</title>
        <authorList>
            <person name="Wu B."/>
            <person name="Yu Q."/>
            <person name="Deng Z."/>
            <person name="Duan Y."/>
            <person name="Luo F."/>
            <person name="Gmitter F. Jr."/>
        </authorList>
    </citation>
    <scope>NUCLEOTIDE SEQUENCE [LARGE SCALE GENOMIC DNA]</scope>
    <source>
        <strain evidence="2">cv. Valencia</strain>
    </source>
</reference>
<gene>
    <name evidence="1" type="ORF">KPL71_027852</name>
</gene>
<accession>A0ACB8IAF0</accession>
<organism evidence="1 2">
    <name type="scientific">Citrus sinensis</name>
    <name type="common">Sweet orange</name>
    <name type="synonym">Citrus aurantium var. sinensis</name>
    <dbReference type="NCBI Taxonomy" id="2711"/>
    <lineage>
        <taxon>Eukaryota</taxon>
        <taxon>Viridiplantae</taxon>
        <taxon>Streptophyta</taxon>
        <taxon>Embryophyta</taxon>
        <taxon>Tracheophyta</taxon>
        <taxon>Spermatophyta</taxon>
        <taxon>Magnoliopsida</taxon>
        <taxon>eudicotyledons</taxon>
        <taxon>Gunneridae</taxon>
        <taxon>Pentapetalae</taxon>
        <taxon>rosids</taxon>
        <taxon>malvids</taxon>
        <taxon>Sapindales</taxon>
        <taxon>Rutaceae</taxon>
        <taxon>Aurantioideae</taxon>
        <taxon>Citrus</taxon>
    </lineage>
</organism>
<evidence type="ECO:0000313" key="2">
    <source>
        <dbReference type="Proteomes" id="UP000829398"/>
    </source>
</evidence>
<keyword evidence="2" id="KW-1185">Reference proteome</keyword>
<sequence>MAIFASVFASLILLLLPVPGSCSTELLIESVIDRDTSSVPRCDVDLLEFPLNLEYLGAEFFLFGSMGHGLDRIAPNLTMGGPAPIGARKANLDPFTQDIALQFGWQQVGHLRAIKNAVRGFPRPLLDLSARSFAKVIDKAFGEPLNPPFDPYASSTNFLIASYLIPYIALTGYVGSNPNLQGSASKRLAAGLLGVKSGQDAIIRTLLYQKANEKVHPYGIPVAAFTNKISQMRNNLGRSGLKDEGLLVPKFHGTERKIRGNVLAGNEYSIAFDRTPEEILRIVYGGGHEGIPGGFFPNGANGRIAGSHLHNLIGAWD</sequence>
<protein>
    <submittedName>
        <fullName evidence="1">Desiccation-like protein</fullName>
    </submittedName>
</protein>
<comment type="caution">
    <text evidence="1">The sequence shown here is derived from an EMBL/GenBank/DDBJ whole genome shotgun (WGS) entry which is preliminary data.</text>
</comment>